<feature type="compositionally biased region" description="Polar residues" evidence="1">
    <location>
        <begin position="218"/>
        <end position="246"/>
    </location>
</feature>
<evidence type="ECO:0000256" key="1">
    <source>
        <dbReference type="SAM" id="MobiDB-lite"/>
    </source>
</evidence>
<feature type="compositionally biased region" description="Basic and acidic residues" evidence="1">
    <location>
        <begin position="42"/>
        <end position="52"/>
    </location>
</feature>
<protein>
    <submittedName>
        <fullName evidence="2">Uncharacterized protein</fullName>
    </submittedName>
</protein>
<feature type="region of interest" description="Disordered" evidence="1">
    <location>
        <begin position="42"/>
        <end position="63"/>
    </location>
</feature>
<feature type="region of interest" description="Disordered" evidence="1">
    <location>
        <begin position="124"/>
        <end position="257"/>
    </location>
</feature>
<accession>A0A7C8ZK57</accession>
<dbReference type="EMBL" id="GISG01138121">
    <property type="protein sequence ID" value="MBA4644371.1"/>
    <property type="molecule type" value="Transcribed_RNA"/>
</dbReference>
<proteinExistence type="predicted"/>
<dbReference type="AlphaFoldDB" id="A0A7C8ZK57"/>
<evidence type="ECO:0000313" key="2">
    <source>
        <dbReference type="EMBL" id="MBA4644371.1"/>
    </source>
</evidence>
<feature type="compositionally biased region" description="Gly residues" evidence="1">
    <location>
        <begin position="206"/>
        <end position="217"/>
    </location>
</feature>
<organism evidence="2">
    <name type="scientific">Opuntia streptacantha</name>
    <name type="common">Prickly pear cactus</name>
    <name type="synonym">Opuntia cardona</name>
    <dbReference type="NCBI Taxonomy" id="393608"/>
    <lineage>
        <taxon>Eukaryota</taxon>
        <taxon>Viridiplantae</taxon>
        <taxon>Streptophyta</taxon>
        <taxon>Embryophyta</taxon>
        <taxon>Tracheophyta</taxon>
        <taxon>Spermatophyta</taxon>
        <taxon>Magnoliopsida</taxon>
        <taxon>eudicotyledons</taxon>
        <taxon>Gunneridae</taxon>
        <taxon>Pentapetalae</taxon>
        <taxon>Caryophyllales</taxon>
        <taxon>Cactineae</taxon>
        <taxon>Cactaceae</taxon>
        <taxon>Opuntioideae</taxon>
        <taxon>Opuntia</taxon>
    </lineage>
</organism>
<sequence>MDERELALVKEKIVSMGDLKEAVLWHEDSGRRHVDNRRRLMENGRGGMERGRPNPPGSISGRQLGDAAHRLVINSLQMRMDQTGYGNPMQPMHAAAYDAAAYGPAVPHPDNRYPGPDYGRMMPPQGGYSVSGHGPPPMAHLPSSYGRPNSQHLGSSYAAPRGAASVPGYYPSVPPQTGPSRYSSGHGAYHDQSGHRGSHQGYQSYGVGGYNQWGGGPRSNNFSGGYGHNNSQQGGNNRFSSLNRGSNPRGPPSQGRR</sequence>
<name>A0A7C8ZK57_OPUST</name>
<reference evidence="2" key="1">
    <citation type="journal article" date="2013" name="J. Plant Res.">
        <title>Effect of fungi and light on seed germination of three Opuntia species from semiarid lands of central Mexico.</title>
        <authorList>
            <person name="Delgado-Sanchez P."/>
            <person name="Jimenez-Bremont J.F."/>
            <person name="Guerrero-Gonzalez Mde L."/>
            <person name="Flores J."/>
        </authorList>
    </citation>
    <scope>NUCLEOTIDE SEQUENCE</scope>
    <source>
        <tissue evidence="2">Cladode</tissue>
    </source>
</reference>
<reference evidence="2" key="2">
    <citation type="submission" date="2020-07" db="EMBL/GenBank/DDBJ databases">
        <authorList>
            <person name="Vera ALvarez R."/>
            <person name="Arias-Moreno D.M."/>
            <person name="Jimenez-Jacinto V."/>
            <person name="Jimenez-Bremont J.F."/>
            <person name="Swaminathan K."/>
            <person name="Moose S.P."/>
            <person name="Guerrero-Gonzalez M.L."/>
            <person name="Marino-Ramirez L."/>
            <person name="Landsman D."/>
            <person name="Rodriguez-Kessler M."/>
            <person name="Delgado-Sanchez P."/>
        </authorList>
    </citation>
    <scope>NUCLEOTIDE SEQUENCE</scope>
    <source>
        <tissue evidence="2">Cladode</tissue>
    </source>
</reference>